<sequence length="152" mass="17459">MTQALTFDPDQLSVYIQNGQVLSLSRVQVYFPFCKFELNHLSDAARTMKPDELVVTKTDQYRWEGAFSRTTPEAYEPKPRVMLTQFGGGDNPGGPPQYSFITRMDLRSEKQPEIFRLTCLRWAYPGMDEHVSIAEMRKALSPLFTLRTPTES</sequence>
<comment type="caution">
    <text evidence="1">The sequence shown here is derived from an EMBL/GenBank/DDBJ whole genome shotgun (WGS) entry which is preliminary data.</text>
</comment>
<dbReference type="AlphaFoldDB" id="A0A1F6VDL8"/>
<reference evidence="1 2" key="1">
    <citation type="journal article" date="2016" name="Nat. Commun.">
        <title>Thousands of microbial genomes shed light on interconnected biogeochemical processes in an aquifer system.</title>
        <authorList>
            <person name="Anantharaman K."/>
            <person name="Brown C.T."/>
            <person name="Hug L.A."/>
            <person name="Sharon I."/>
            <person name="Castelle C.J."/>
            <person name="Probst A.J."/>
            <person name="Thomas B.C."/>
            <person name="Singh A."/>
            <person name="Wilkins M.J."/>
            <person name="Karaoz U."/>
            <person name="Brodie E.L."/>
            <person name="Williams K.H."/>
            <person name="Hubbard S.S."/>
            <person name="Banfield J.F."/>
        </authorList>
    </citation>
    <scope>NUCLEOTIDE SEQUENCE [LARGE SCALE GENOMIC DNA]</scope>
</reference>
<protein>
    <submittedName>
        <fullName evidence="1">Uncharacterized protein</fullName>
    </submittedName>
</protein>
<proteinExistence type="predicted"/>
<gene>
    <name evidence="1" type="ORF">A2W18_09240</name>
</gene>
<name>A0A1F6VDL8_9PROT</name>
<evidence type="ECO:0000313" key="1">
    <source>
        <dbReference type="EMBL" id="OGI67646.1"/>
    </source>
</evidence>
<organism evidence="1 2">
    <name type="scientific">Candidatus Muproteobacteria bacterium RBG_16_60_9</name>
    <dbReference type="NCBI Taxonomy" id="1817755"/>
    <lineage>
        <taxon>Bacteria</taxon>
        <taxon>Pseudomonadati</taxon>
        <taxon>Pseudomonadota</taxon>
        <taxon>Candidatus Muproteobacteria</taxon>
    </lineage>
</organism>
<dbReference type="Proteomes" id="UP000179076">
    <property type="component" value="Unassembled WGS sequence"/>
</dbReference>
<accession>A0A1F6VDL8</accession>
<evidence type="ECO:0000313" key="2">
    <source>
        <dbReference type="Proteomes" id="UP000179076"/>
    </source>
</evidence>
<dbReference type="EMBL" id="MFSP01000052">
    <property type="protein sequence ID" value="OGI67646.1"/>
    <property type="molecule type" value="Genomic_DNA"/>
</dbReference>